<feature type="transmembrane region" description="Helical" evidence="5">
    <location>
        <begin position="124"/>
        <end position="143"/>
    </location>
</feature>
<evidence type="ECO:0000313" key="9">
    <source>
        <dbReference type="Proteomes" id="UP000093451"/>
    </source>
</evidence>
<evidence type="ECO:0000256" key="1">
    <source>
        <dbReference type="ARBA" id="ARBA00004141"/>
    </source>
</evidence>
<dbReference type="InterPro" id="IPR032808">
    <property type="entry name" value="DoxX"/>
</dbReference>
<dbReference type="EMBL" id="CP049217">
    <property type="protein sequence ID" value="QTG14755.1"/>
    <property type="molecule type" value="Genomic_DNA"/>
</dbReference>
<dbReference type="EMBL" id="JAAMAY010000006">
    <property type="protein sequence ID" value="NTC27680.1"/>
    <property type="molecule type" value="Genomic_DNA"/>
</dbReference>
<evidence type="ECO:0000256" key="4">
    <source>
        <dbReference type="ARBA" id="ARBA00023136"/>
    </source>
</evidence>
<proteinExistence type="predicted"/>
<sequence length="156" mass="16857">MSPKLFRNNENIEQIKLPKTFGGNGYPMSSFYIYWVATTLLVLLYLASAVTYVVKSDWVRETITGFGYPAYLVPLLTAVKIAAVIAILARFNVAISDLAYAGVLFHLLLSGLAHIGVRKPAGALPAAIGLGLLVVSFAMQNAAREVPSPYALARQL</sequence>
<name>A0A1B9TAH1_AGRTU</name>
<evidence type="ECO:0000313" key="6">
    <source>
        <dbReference type="EMBL" id="NTC27680.1"/>
    </source>
</evidence>
<dbReference type="Proteomes" id="UP000663946">
    <property type="component" value="Chromosome 2"/>
</dbReference>
<dbReference type="Proteomes" id="UP000093451">
    <property type="component" value="Unassembled WGS sequence"/>
</dbReference>
<dbReference type="GO" id="GO:0016020">
    <property type="term" value="C:membrane"/>
    <property type="evidence" value="ECO:0007669"/>
    <property type="project" value="UniProtKB-SubCell"/>
</dbReference>
<evidence type="ECO:0000256" key="2">
    <source>
        <dbReference type="ARBA" id="ARBA00022692"/>
    </source>
</evidence>
<evidence type="ECO:0000313" key="10">
    <source>
        <dbReference type="Proteomes" id="UP000702952"/>
    </source>
</evidence>
<evidence type="ECO:0000313" key="7">
    <source>
        <dbReference type="EMBL" id="OCJ34292.1"/>
    </source>
</evidence>
<protein>
    <submittedName>
        <fullName evidence="6">DoxX family protein</fullName>
    </submittedName>
</protein>
<feature type="transmembrane region" description="Helical" evidence="5">
    <location>
        <begin position="32"/>
        <end position="54"/>
    </location>
</feature>
<evidence type="ECO:0000256" key="3">
    <source>
        <dbReference type="ARBA" id="ARBA00022989"/>
    </source>
</evidence>
<dbReference type="Pfam" id="PF13564">
    <property type="entry name" value="DoxX_2"/>
    <property type="match status" value="1"/>
</dbReference>
<dbReference type="Proteomes" id="UP000702952">
    <property type="component" value="Unassembled WGS sequence"/>
</dbReference>
<gene>
    <name evidence="7" type="ORF">A6U91_15455</name>
    <name evidence="6" type="ORF">G6M46_05820</name>
    <name evidence="8" type="ORF">G6M86_15725</name>
</gene>
<evidence type="ECO:0000313" key="8">
    <source>
        <dbReference type="EMBL" id="QTG14755.1"/>
    </source>
</evidence>
<keyword evidence="2 5" id="KW-0812">Transmembrane</keyword>
<reference evidence="7 9" key="1">
    <citation type="journal article" date="2016" name="PeerJ">
        <title>Gall-ID: tools for genotyping gall-causing phytopathogenic bacteria.</title>
        <authorList>
            <person name="Davis E.W.II."/>
            <person name="Weisberg A.J."/>
            <person name="Tabima J.F."/>
            <person name="Grunwald N.J."/>
            <person name="Chang J.H."/>
        </authorList>
    </citation>
    <scope>NUCLEOTIDE SEQUENCE [LARGE SCALE GENOMIC DNA]</scope>
    <source>
        <strain evidence="7 9">N2/73</strain>
    </source>
</reference>
<reference evidence="6" key="2">
    <citation type="journal article" date="2020" name="Science">
        <title>Unexpected conservation and global transmission of agrobacterial virulence plasmids.</title>
        <authorList>
            <person name="Weisberg A.J."/>
            <person name="Davis E.W. 2nd"/>
            <person name="Tabima J."/>
            <person name="Belcher M.S."/>
            <person name="Miller M."/>
            <person name="Kuo C.H."/>
            <person name="Loper J.E."/>
            <person name="Grunwald N.J."/>
            <person name="Putnam M.L."/>
            <person name="Chang J.H."/>
        </authorList>
    </citation>
    <scope>NUCLEOTIDE SEQUENCE</scope>
    <source>
        <strain evidence="6">17-1853-1a</strain>
    </source>
</reference>
<feature type="transmembrane region" description="Helical" evidence="5">
    <location>
        <begin position="98"/>
        <end position="117"/>
    </location>
</feature>
<dbReference type="EMBL" id="LXKT01000025">
    <property type="protein sequence ID" value="OCJ34292.1"/>
    <property type="molecule type" value="Genomic_DNA"/>
</dbReference>
<evidence type="ECO:0000256" key="5">
    <source>
        <dbReference type="SAM" id="Phobius"/>
    </source>
</evidence>
<comment type="subcellular location">
    <subcellularLocation>
        <location evidence="1">Membrane</location>
        <topology evidence="1">Multi-pass membrane protein</topology>
    </subcellularLocation>
</comment>
<dbReference type="AlphaFoldDB" id="A0A1B9TAH1"/>
<accession>A0A1B9TAH1</accession>
<organism evidence="6 10">
    <name type="scientific">Agrobacterium tumefaciens</name>
    <dbReference type="NCBI Taxonomy" id="358"/>
    <lineage>
        <taxon>Bacteria</taxon>
        <taxon>Pseudomonadati</taxon>
        <taxon>Pseudomonadota</taxon>
        <taxon>Alphaproteobacteria</taxon>
        <taxon>Hyphomicrobiales</taxon>
        <taxon>Rhizobiaceae</taxon>
        <taxon>Rhizobium/Agrobacterium group</taxon>
        <taxon>Agrobacterium</taxon>
        <taxon>Agrobacterium tumefaciens complex</taxon>
    </lineage>
</organism>
<keyword evidence="3 5" id="KW-1133">Transmembrane helix</keyword>
<reference evidence="8" key="3">
    <citation type="submission" date="2020-02" db="EMBL/GenBank/DDBJ databases">
        <title>Unexpected conservation and global transmission of agrobacterial virulence plasmids.</title>
        <authorList>
            <person name="Weisberg A.J."/>
            <person name="Davis E.W. II"/>
            <person name="Tabima J.R."/>
            <person name="Belcher M.S."/>
            <person name="Miller M."/>
            <person name="Kuo C.-H."/>
            <person name="Loper J.E."/>
            <person name="Grunwald N.J."/>
            <person name="Putnam M.L."/>
            <person name="Chang J.H."/>
        </authorList>
    </citation>
    <scope>NUCLEOTIDE SEQUENCE</scope>
    <source>
        <strain evidence="8">Q15/94</strain>
    </source>
</reference>
<keyword evidence="4 5" id="KW-0472">Membrane</keyword>
<feature type="transmembrane region" description="Helical" evidence="5">
    <location>
        <begin position="66"/>
        <end position="92"/>
    </location>
</feature>